<dbReference type="EMBL" id="KV419402">
    <property type="protein sequence ID" value="KZS95235.1"/>
    <property type="molecule type" value="Genomic_DNA"/>
</dbReference>
<dbReference type="Proteomes" id="UP000076722">
    <property type="component" value="Unassembled WGS sequence"/>
</dbReference>
<evidence type="ECO:0000256" key="1">
    <source>
        <dbReference type="SAM" id="MobiDB-lite"/>
    </source>
</evidence>
<organism evidence="2 3">
    <name type="scientific">Sistotremastrum niveocremeum HHB9708</name>
    <dbReference type="NCBI Taxonomy" id="1314777"/>
    <lineage>
        <taxon>Eukaryota</taxon>
        <taxon>Fungi</taxon>
        <taxon>Dikarya</taxon>
        <taxon>Basidiomycota</taxon>
        <taxon>Agaricomycotina</taxon>
        <taxon>Agaricomycetes</taxon>
        <taxon>Sistotremastrales</taxon>
        <taxon>Sistotremastraceae</taxon>
        <taxon>Sertulicium</taxon>
        <taxon>Sertulicium niveocremeum</taxon>
    </lineage>
</organism>
<name>A0A164WPH1_9AGAM</name>
<sequence>MPRKRNSGLGWNQSPMTWTGAQAIPRPPEPEEQDRPESRYALSRAPSQQSLRSQSPVRSTYGSRPSTPPPQEIATRARSNSGFFEPPESLTLVRFKFLPTSSPPFFSHRTFTRRTMMM</sequence>
<reference evidence="2 3" key="1">
    <citation type="journal article" date="2016" name="Mol. Biol. Evol.">
        <title>Comparative Genomics of Early-Diverging Mushroom-Forming Fungi Provides Insights into the Origins of Lignocellulose Decay Capabilities.</title>
        <authorList>
            <person name="Nagy L.G."/>
            <person name="Riley R."/>
            <person name="Tritt A."/>
            <person name="Adam C."/>
            <person name="Daum C."/>
            <person name="Floudas D."/>
            <person name="Sun H."/>
            <person name="Yadav J.S."/>
            <person name="Pangilinan J."/>
            <person name="Larsson K.H."/>
            <person name="Matsuura K."/>
            <person name="Barry K."/>
            <person name="Labutti K."/>
            <person name="Kuo R."/>
            <person name="Ohm R.A."/>
            <person name="Bhattacharya S.S."/>
            <person name="Shirouzu T."/>
            <person name="Yoshinaga Y."/>
            <person name="Martin F.M."/>
            <person name="Grigoriev I.V."/>
            <person name="Hibbett D.S."/>
        </authorList>
    </citation>
    <scope>NUCLEOTIDE SEQUENCE [LARGE SCALE GENOMIC DNA]</scope>
    <source>
        <strain evidence="2 3">HHB9708</strain>
    </source>
</reference>
<protein>
    <submittedName>
        <fullName evidence="2">Uncharacterized protein</fullName>
    </submittedName>
</protein>
<accession>A0A164WPH1</accession>
<dbReference type="AlphaFoldDB" id="A0A164WPH1"/>
<feature type="compositionally biased region" description="Polar residues" evidence="1">
    <location>
        <begin position="45"/>
        <end position="65"/>
    </location>
</feature>
<gene>
    <name evidence="2" type="ORF">SISNIDRAFT_360018</name>
</gene>
<proteinExistence type="predicted"/>
<evidence type="ECO:0000313" key="3">
    <source>
        <dbReference type="Proteomes" id="UP000076722"/>
    </source>
</evidence>
<feature type="region of interest" description="Disordered" evidence="1">
    <location>
        <begin position="1"/>
        <end position="86"/>
    </location>
</feature>
<evidence type="ECO:0000313" key="2">
    <source>
        <dbReference type="EMBL" id="KZS95235.1"/>
    </source>
</evidence>
<keyword evidence="3" id="KW-1185">Reference proteome</keyword>
<feature type="compositionally biased region" description="Polar residues" evidence="1">
    <location>
        <begin position="9"/>
        <end position="20"/>
    </location>
</feature>